<comment type="similarity">
    <text evidence="1">Belongs to the DEAD box helicase family. DEAH subfamily.</text>
</comment>
<organism evidence="8 9">
    <name type="scientific">Hepatospora eriocheir</name>
    <dbReference type="NCBI Taxonomy" id="1081669"/>
    <lineage>
        <taxon>Eukaryota</taxon>
        <taxon>Fungi</taxon>
        <taxon>Fungi incertae sedis</taxon>
        <taxon>Microsporidia</taxon>
        <taxon>Hepatosporidae</taxon>
        <taxon>Hepatospora</taxon>
    </lineage>
</organism>
<dbReference type="PROSITE" id="PS51194">
    <property type="entry name" value="HELICASE_CTER"/>
    <property type="match status" value="1"/>
</dbReference>
<dbReference type="VEuPathDB" id="MicrosporidiaDB:HERIO_1807"/>
<dbReference type="GO" id="GO:0016787">
    <property type="term" value="F:hydrolase activity"/>
    <property type="evidence" value="ECO:0007669"/>
    <property type="project" value="UniProtKB-KW"/>
</dbReference>
<keyword evidence="2" id="KW-0547">Nucleotide-binding</keyword>
<name>A0A1X0QIY9_9MICR</name>
<dbReference type="GO" id="GO:0004386">
    <property type="term" value="F:helicase activity"/>
    <property type="evidence" value="ECO:0007669"/>
    <property type="project" value="UniProtKB-KW"/>
</dbReference>
<keyword evidence="4" id="KW-0347">Helicase</keyword>
<dbReference type="VEuPathDB" id="MicrosporidiaDB:A0H76_285"/>
<dbReference type="PROSITE" id="PS51192">
    <property type="entry name" value="HELICASE_ATP_BIND_1"/>
    <property type="match status" value="1"/>
</dbReference>
<dbReference type="PROSITE" id="PS00690">
    <property type="entry name" value="DEAH_ATP_HELICASE"/>
    <property type="match status" value="1"/>
</dbReference>
<sequence length="728" mass="84934">MDEENLRKYKAKKQRLDLRQNLLDELSKYSIKNTEAFKKKKIKKDKKIVKKTTLVVTGDKKKTSFKILNKNEDSSSEREEVKDYNELIKNEKNFEITENVQEEFNDIYKYKLSRFLNRKDEIIDFRKSLDIFYHENDIISTVKSNLVVFIQGNTGCGKSTQIPQMLMEYGFANEKKIVMTQPRRINCVGVANRINEEVNENVCGYRYMFEDKVSFGNKTVVMTEALLLMEIKNDNLISSYSVIILDEVHERSIYIDMLISILSKIVKIRKEKGDYLRLIFMSATVDNIENYRNHFNFTTLESILIETTKKFKVDEIFLGNDKDYLKTITEKIISIILKPDFDMINKSMLVFLPSKNEIYSMRTKLLECCKLYDLFENSLLDIVPLHSSLNKAEQAKIYKNNFKIILATNIAETSITIKDIYYVFDSGRVKYKVCDESITKYKTGFITKSSAKQRSGRLGRVSDGICFRAYSAQNYANFSEENVPQIQIQDITSIILFIKNLGFRILDNFPWFSKPSEYSLSSSQNHLRYLGFLDKSYNVTDIGMVASLFPVKPRLARVILSYDRTSYNIFLIVAILSLNIELKKNTFTIPYYHNSKSDYIVLLKIYKDFLNSSDQSKFASNIKISINLLRDVKKLTNRLISIYKKVVYSNSVITEVINIYEFETELSVLLANFKDQIAIKYNNLYLFRNDEVYVDSNSINTEAHKIVFEYLICTSSKIYLKNVSILED</sequence>
<dbReference type="InterPro" id="IPR001650">
    <property type="entry name" value="Helicase_C-like"/>
</dbReference>
<evidence type="ECO:0000256" key="2">
    <source>
        <dbReference type="ARBA" id="ARBA00022741"/>
    </source>
</evidence>
<dbReference type="GO" id="GO:0005730">
    <property type="term" value="C:nucleolus"/>
    <property type="evidence" value="ECO:0007669"/>
    <property type="project" value="TreeGrafter"/>
</dbReference>
<comment type="caution">
    <text evidence="8">The sequence shown here is derived from an EMBL/GenBank/DDBJ whole genome shotgun (WGS) entry which is preliminary data.</text>
</comment>
<evidence type="ECO:0000313" key="9">
    <source>
        <dbReference type="Proteomes" id="UP000192501"/>
    </source>
</evidence>
<dbReference type="PANTHER" id="PTHR18934:SF99">
    <property type="entry name" value="ATP-DEPENDENT RNA HELICASE DHX37-RELATED"/>
    <property type="match status" value="1"/>
</dbReference>
<dbReference type="GO" id="GO:0003723">
    <property type="term" value="F:RNA binding"/>
    <property type="evidence" value="ECO:0007669"/>
    <property type="project" value="TreeGrafter"/>
</dbReference>
<dbReference type="GO" id="GO:0005524">
    <property type="term" value="F:ATP binding"/>
    <property type="evidence" value="ECO:0007669"/>
    <property type="project" value="UniProtKB-KW"/>
</dbReference>
<reference evidence="8 9" key="1">
    <citation type="journal article" date="2017" name="Environ. Microbiol.">
        <title>Decay of the glycolytic pathway and adaptation to intranuclear parasitism within Enterocytozoonidae microsporidia.</title>
        <authorList>
            <person name="Wiredu Boakye D."/>
            <person name="Jaroenlak P."/>
            <person name="Prachumwat A."/>
            <person name="Williams T.A."/>
            <person name="Bateman K.S."/>
            <person name="Itsathitphaisarn O."/>
            <person name="Sritunyalucksana K."/>
            <person name="Paszkiewicz K.H."/>
            <person name="Moore K.A."/>
            <person name="Stentiford G.D."/>
            <person name="Williams B.A."/>
        </authorList>
    </citation>
    <scope>NUCLEOTIDE SEQUENCE [LARGE SCALE GENOMIC DNA]</scope>
    <source>
        <strain evidence="9">canceri</strain>
    </source>
</reference>
<keyword evidence="3" id="KW-0378">Hydrolase</keyword>
<dbReference type="SMART" id="SM00490">
    <property type="entry name" value="HELICc"/>
    <property type="match status" value="1"/>
</dbReference>
<dbReference type="GO" id="GO:0000462">
    <property type="term" value="P:maturation of SSU-rRNA from tricistronic rRNA transcript (SSU-rRNA, 5.8S rRNA, LSU-rRNA)"/>
    <property type="evidence" value="ECO:0007669"/>
    <property type="project" value="TreeGrafter"/>
</dbReference>
<evidence type="ECO:0000256" key="5">
    <source>
        <dbReference type="ARBA" id="ARBA00022840"/>
    </source>
</evidence>
<evidence type="ECO:0000313" key="8">
    <source>
        <dbReference type="EMBL" id="ORD99737.1"/>
    </source>
</evidence>
<dbReference type="InterPro" id="IPR011545">
    <property type="entry name" value="DEAD/DEAH_box_helicase_dom"/>
</dbReference>
<feature type="domain" description="Helicase C-terminal" evidence="7">
    <location>
        <begin position="336"/>
        <end position="502"/>
    </location>
</feature>
<evidence type="ECO:0000259" key="6">
    <source>
        <dbReference type="PROSITE" id="PS51192"/>
    </source>
</evidence>
<evidence type="ECO:0000259" key="7">
    <source>
        <dbReference type="PROSITE" id="PS51194"/>
    </source>
</evidence>
<dbReference type="InterPro" id="IPR007502">
    <property type="entry name" value="Helicase-assoc_dom"/>
</dbReference>
<dbReference type="GO" id="GO:1990904">
    <property type="term" value="C:ribonucleoprotein complex"/>
    <property type="evidence" value="ECO:0007669"/>
    <property type="project" value="UniProtKB-ARBA"/>
</dbReference>
<dbReference type="SMART" id="SM00487">
    <property type="entry name" value="DEXDc"/>
    <property type="match status" value="1"/>
</dbReference>
<dbReference type="Gene3D" id="3.40.50.300">
    <property type="entry name" value="P-loop containing nucleotide triphosphate hydrolases"/>
    <property type="match status" value="2"/>
</dbReference>
<dbReference type="InterPro" id="IPR002464">
    <property type="entry name" value="DNA/RNA_helicase_DEAH_CS"/>
</dbReference>
<feature type="domain" description="Helicase ATP-binding" evidence="6">
    <location>
        <begin position="139"/>
        <end position="303"/>
    </location>
</feature>
<dbReference type="Proteomes" id="UP000192501">
    <property type="component" value="Unassembled WGS sequence"/>
</dbReference>
<evidence type="ECO:0000256" key="1">
    <source>
        <dbReference type="ARBA" id="ARBA00008792"/>
    </source>
</evidence>
<accession>A0A1X0QIY9</accession>
<dbReference type="SMART" id="SM00847">
    <property type="entry name" value="HA2"/>
    <property type="match status" value="1"/>
</dbReference>
<evidence type="ECO:0000256" key="4">
    <source>
        <dbReference type="ARBA" id="ARBA00022806"/>
    </source>
</evidence>
<dbReference type="InterPro" id="IPR027417">
    <property type="entry name" value="P-loop_NTPase"/>
</dbReference>
<dbReference type="Pfam" id="PF00271">
    <property type="entry name" value="Helicase_C"/>
    <property type="match status" value="1"/>
</dbReference>
<dbReference type="Gene3D" id="1.20.120.1080">
    <property type="match status" value="1"/>
</dbReference>
<dbReference type="Pfam" id="PF00270">
    <property type="entry name" value="DEAD"/>
    <property type="match status" value="1"/>
</dbReference>
<dbReference type="SUPFAM" id="SSF52540">
    <property type="entry name" value="P-loop containing nucleoside triphosphate hydrolases"/>
    <property type="match status" value="1"/>
</dbReference>
<dbReference type="CDD" id="cd18791">
    <property type="entry name" value="SF2_C_RHA"/>
    <property type="match status" value="1"/>
</dbReference>
<dbReference type="CDD" id="cd17917">
    <property type="entry name" value="DEXHc_RHA-like"/>
    <property type="match status" value="1"/>
</dbReference>
<proteinExistence type="inferred from homology"/>
<dbReference type="EMBL" id="LTAI01000122">
    <property type="protein sequence ID" value="ORD99737.1"/>
    <property type="molecule type" value="Genomic_DNA"/>
</dbReference>
<keyword evidence="5" id="KW-0067">ATP-binding</keyword>
<dbReference type="InterPro" id="IPR014001">
    <property type="entry name" value="Helicase_ATP-bd"/>
</dbReference>
<gene>
    <name evidence="8" type="primary">DHX35</name>
    <name evidence="8" type="ORF">A0H76_285</name>
</gene>
<dbReference type="AlphaFoldDB" id="A0A1X0QIY9"/>
<protein>
    <submittedName>
        <fullName evidence="8">DHX35</fullName>
    </submittedName>
</protein>
<dbReference type="PANTHER" id="PTHR18934">
    <property type="entry name" value="ATP-DEPENDENT RNA HELICASE"/>
    <property type="match status" value="1"/>
</dbReference>
<evidence type="ECO:0000256" key="3">
    <source>
        <dbReference type="ARBA" id="ARBA00022801"/>
    </source>
</evidence>